<dbReference type="PANTHER" id="PTHR48154">
    <property type="entry name" value="PROTEIN, PUTATIVE-RELATED"/>
    <property type="match status" value="1"/>
</dbReference>
<feature type="region of interest" description="Disordered" evidence="1">
    <location>
        <begin position="378"/>
        <end position="431"/>
    </location>
</feature>
<sequence length="431" mass="48804">MDSLDSSEQEAFHKLKLGNVASFFDVKINGHLVEALLGGWSPEFHVFRLGVFELSPTLEEYGRLLSVPFDQDKIVLPTYRASWKTKVSSFVGVKRGFLEKLDGEENYFRCSLKFLIDYLSLRNPSWISTPSFVGPPGSWPQYCFRALALAIVGHVLLPLSFNYIDMQILEVVEQIMTGHSFIPMLLVETFRALDRCVQKRGGFFRGCISLLQIWLLEHLKFCNPLATPAFMRQDLIESHCSFSDIPPFLDSPEMWYDQLIMLAPDMLGIPVIEAIKDVVEFGPSSEKLISRLLAGWKSRVKTTFGDDQESRHRRICQMTHRLLSPLCFSSASLCRNAGLKAEVAKMGIEAVAYQDRIRDLKAQVDVLETVNEEFYTGMHTNRKKSRRHQSTSQAESSSQVVEPSQGYPPSHEVAHGPDHHEAPPSSGNKFE</sequence>
<feature type="compositionally biased region" description="Basic residues" evidence="1">
    <location>
        <begin position="380"/>
        <end position="389"/>
    </location>
</feature>
<reference evidence="3 4" key="1">
    <citation type="submission" date="2020-04" db="EMBL/GenBank/DDBJ databases">
        <title>Plant Genome Project.</title>
        <authorList>
            <person name="Zhang R.-G."/>
        </authorList>
    </citation>
    <scope>NUCLEOTIDE SEQUENCE [LARGE SCALE GENOMIC DNA]</scope>
    <source>
        <strain evidence="3">YNK0</strain>
        <tissue evidence="3">Leaf</tissue>
    </source>
</reference>
<comment type="caution">
    <text evidence="3">The sequence shown here is derived from an EMBL/GenBank/DDBJ whole genome shotgun (WGS) entry which is preliminary data.</text>
</comment>
<organism evidence="3 4">
    <name type="scientific">Tetracentron sinense</name>
    <name type="common">Spur-leaf</name>
    <dbReference type="NCBI Taxonomy" id="13715"/>
    <lineage>
        <taxon>Eukaryota</taxon>
        <taxon>Viridiplantae</taxon>
        <taxon>Streptophyta</taxon>
        <taxon>Embryophyta</taxon>
        <taxon>Tracheophyta</taxon>
        <taxon>Spermatophyta</taxon>
        <taxon>Magnoliopsida</taxon>
        <taxon>Trochodendrales</taxon>
        <taxon>Trochodendraceae</taxon>
        <taxon>Tetracentron</taxon>
    </lineage>
</organism>
<evidence type="ECO:0000259" key="2">
    <source>
        <dbReference type="Pfam" id="PF24924"/>
    </source>
</evidence>
<dbReference type="InterPro" id="IPR056647">
    <property type="entry name" value="DUF7745"/>
</dbReference>
<name>A0A834YEB7_TETSI</name>
<keyword evidence="4" id="KW-1185">Reference proteome</keyword>
<evidence type="ECO:0000313" key="3">
    <source>
        <dbReference type="EMBL" id="KAF8380646.1"/>
    </source>
</evidence>
<gene>
    <name evidence="3" type="ORF">HHK36_028136</name>
</gene>
<dbReference type="OrthoDB" id="991372at2759"/>
<accession>A0A834YEB7</accession>
<evidence type="ECO:0000313" key="4">
    <source>
        <dbReference type="Proteomes" id="UP000655225"/>
    </source>
</evidence>
<evidence type="ECO:0000256" key="1">
    <source>
        <dbReference type="SAM" id="MobiDB-lite"/>
    </source>
</evidence>
<dbReference type="Pfam" id="PF24924">
    <property type="entry name" value="DUF7745"/>
    <property type="match status" value="1"/>
</dbReference>
<protein>
    <recommendedName>
        <fullName evidence="2">DUF7745 domain-containing protein</fullName>
    </recommendedName>
</protein>
<feature type="domain" description="DUF7745" evidence="2">
    <location>
        <begin position="3"/>
        <end position="220"/>
    </location>
</feature>
<proteinExistence type="predicted"/>
<dbReference type="PANTHER" id="PTHR48154:SF1">
    <property type="entry name" value="PROTEIN, PUTATIVE-RELATED"/>
    <property type="match status" value="1"/>
</dbReference>
<dbReference type="Proteomes" id="UP000655225">
    <property type="component" value="Unassembled WGS sequence"/>
</dbReference>
<dbReference type="AlphaFoldDB" id="A0A834YEB7"/>
<feature type="compositionally biased region" description="Basic and acidic residues" evidence="1">
    <location>
        <begin position="412"/>
        <end position="422"/>
    </location>
</feature>
<dbReference type="EMBL" id="JABCRI010000021">
    <property type="protein sequence ID" value="KAF8380646.1"/>
    <property type="molecule type" value="Genomic_DNA"/>
</dbReference>
<feature type="compositionally biased region" description="Polar residues" evidence="1">
    <location>
        <begin position="390"/>
        <end position="402"/>
    </location>
</feature>